<dbReference type="InterPro" id="IPR050320">
    <property type="entry name" value="N5-glutamine_MTase"/>
</dbReference>
<dbReference type="Gene3D" id="3.40.50.150">
    <property type="entry name" value="Vaccinia Virus protein VP39"/>
    <property type="match status" value="1"/>
</dbReference>
<name>A0A0C3MER7_9AGAM</name>
<proteinExistence type="predicted"/>
<evidence type="ECO:0000256" key="3">
    <source>
        <dbReference type="ARBA" id="ARBA00022691"/>
    </source>
</evidence>
<evidence type="ECO:0000259" key="4">
    <source>
        <dbReference type="Pfam" id="PF13847"/>
    </source>
</evidence>
<dbReference type="GO" id="GO:0008276">
    <property type="term" value="F:protein methyltransferase activity"/>
    <property type="evidence" value="ECO:0007669"/>
    <property type="project" value="InterPro"/>
</dbReference>
<organism evidence="5 6">
    <name type="scientific">Tulasnella calospora MUT 4182</name>
    <dbReference type="NCBI Taxonomy" id="1051891"/>
    <lineage>
        <taxon>Eukaryota</taxon>
        <taxon>Fungi</taxon>
        <taxon>Dikarya</taxon>
        <taxon>Basidiomycota</taxon>
        <taxon>Agaricomycotina</taxon>
        <taxon>Agaricomycetes</taxon>
        <taxon>Cantharellales</taxon>
        <taxon>Tulasnellaceae</taxon>
        <taxon>Tulasnella</taxon>
    </lineage>
</organism>
<feature type="domain" description="Methyltransferase" evidence="4">
    <location>
        <begin position="113"/>
        <end position="198"/>
    </location>
</feature>
<evidence type="ECO:0000256" key="2">
    <source>
        <dbReference type="ARBA" id="ARBA00022679"/>
    </source>
</evidence>
<dbReference type="PANTHER" id="PTHR18895:SF74">
    <property type="entry name" value="MTRF1L RELEASE FACTOR GLUTAMINE METHYLTRANSFERASE"/>
    <property type="match status" value="1"/>
</dbReference>
<dbReference type="Proteomes" id="UP000054248">
    <property type="component" value="Unassembled WGS sequence"/>
</dbReference>
<dbReference type="InterPro" id="IPR004556">
    <property type="entry name" value="HemK-like"/>
</dbReference>
<dbReference type="GO" id="GO:0005739">
    <property type="term" value="C:mitochondrion"/>
    <property type="evidence" value="ECO:0007669"/>
    <property type="project" value="TreeGrafter"/>
</dbReference>
<dbReference type="CDD" id="cd02440">
    <property type="entry name" value="AdoMet_MTases"/>
    <property type="match status" value="1"/>
</dbReference>
<dbReference type="PANTHER" id="PTHR18895">
    <property type="entry name" value="HEMK METHYLTRANSFERASE"/>
    <property type="match status" value="1"/>
</dbReference>
<keyword evidence="6" id="KW-1185">Reference proteome</keyword>
<dbReference type="HOGENOM" id="CLU_018398_0_2_1"/>
<keyword evidence="1" id="KW-0489">Methyltransferase</keyword>
<reference evidence="6" key="2">
    <citation type="submission" date="2015-01" db="EMBL/GenBank/DDBJ databases">
        <title>Evolutionary Origins and Diversification of the Mycorrhizal Mutualists.</title>
        <authorList>
            <consortium name="DOE Joint Genome Institute"/>
            <consortium name="Mycorrhizal Genomics Consortium"/>
            <person name="Kohler A."/>
            <person name="Kuo A."/>
            <person name="Nagy L.G."/>
            <person name="Floudas D."/>
            <person name="Copeland A."/>
            <person name="Barry K.W."/>
            <person name="Cichocki N."/>
            <person name="Veneault-Fourrey C."/>
            <person name="LaButti K."/>
            <person name="Lindquist E.A."/>
            <person name="Lipzen A."/>
            <person name="Lundell T."/>
            <person name="Morin E."/>
            <person name="Murat C."/>
            <person name="Riley R."/>
            <person name="Ohm R."/>
            <person name="Sun H."/>
            <person name="Tunlid A."/>
            <person name="Henrissat B."/>
            <person name="Grigoriev I.V."/>
            <person name="Hibbett D.S."/>
            <person name="Martin F."/>
        </authorList>
    </citation>
    <scope>NUCLEOTIDE SEQUENCE [LARGE SCALE GENOMIC DNA]</scope>
    <source>
        <strain evidence="6">MUT 4182</strain>
    </source>
</reference>
<dbReference type="GO" id="GO:0032259">
    <property type="term" value="P:methylation"/>
    <property type="evidence" value="ECO:0007669"/>
    <property type="project" value="UniProtKB-KW"/>
</dbReference>
<dbReference type="NCBIfam" id="TIGR00536">
    <property type="entry name" value="hemK_fam"/>
    <property type="match status" value="1"/>
</dbReference>
<dbReference type="EMBL" id="KN822956">
    <property type="protein sequence ID" value="KIO32242.1"/>
    <property type="molecule type" value="Genomic_DNA"/>
</dbReference>
<evidence type="ECO:0000313" key="5">
    <source>
        <dbReference type="EMBL" id="KIO32242.1"/>
    </source>
</evidence>
<sequence length="301" mass="33028">MPRIGKPTDLSNRILRLSLGSEAANRELRWMKEAIYEARPKISSVDFDATLKSYVKRRATGTPLTYVLGTQPFGPLSIKCRPPTLIPRPETEDWVTRLGQVISSVQSGSQSPISVLDICTGTGCIPMLLSCTSRSPITALGVDISEAAVNLAKENVTEAGLSGRIQIIKGDLFDDTFVRTVLSKATSQDGFDVITSNPPYIPQEEYDRLPPSVKHYEDQLALLGDRQGSGEADGLSFYHRIAELISKENLVRDGGILAVEHGLGQSAAVQNIISNALGHRVRRLEAWKDQWEKERAVVAFL</sequence>
<dbReference type="InterPro" id="IPR025714">
    <property type="entry name" value="Methyltranfer_dom"/>
</dbReference>
<dbReference type="STRING" id="1051891.A0A0C3MER7"/>
<evidence type="ECO:0000256" key="1">
    <source>
        <dbReference type="ARBA" id="ARBA00022603"/>
    </source>
</evidence>
<gene>
    <name evidence="5" type="ORF">M407DRAFT_18811</name>
</gene>
<reference evidence="5 6" key="1">
    <citation type="submission" date="2014-04" db="EMBL/GenBank/DDBJ databases">
        <authorList>
            <consortium name="DOE Joint Genome Institute"/>
            <person name="Kuo A."/>
            <person name="Girlanda M."/>
            <person name="Perotto S."/>
            <person name="Kohler A."/>
            <person name="Nagy L.G."/>
            <person name="Floudas D."/>
            <person name="Copeland A."/>
            <person name="Barry K.W."/>
            <person name="Cichocki N."/>
            <person name="Veneault-Fourrey C."/>
            <person name="LaButti K."/>
            <person name="Lindquist E.A."/>
            <person name="Lipzen A."/>
            <person name="Lundell T."/>
            <person name="Morin E."/>
            <person name="Murat C."/>
            <person name="Sun H."/>
            <person name="Tunlid A."/>
            <person name="Henrissat B."/>
            <person name="Grigoriev I.V."/>
            <person name="Hibbett D.S."/>
            <person name="Martin F."/>
            <person name="Nordberg H.P."/>
            <person name="Cantor M.N."/>
            <person name="Hua S.X."/>
        </authorList>
    </citation>
    <scope>NUCLEOTIDE SEQUENCE [LARGE SCALE GENOMIC DNA]</scope>
    <source>
        <strain evidence="5 6">MUT 4182</strain>
    </source>
</reference>
<dbReference type="AlphaFoldDB" id="A0A0C3MER7"/>
<accession>A0A0C3MER7</accession>
<dbReference type="OrthoDB" id="269872at2759"/>
<keyword evidence="2" id="KW-0808">Transferase</keyword>
<keyword evidence="3" id="KW-0949">S-adenosyl-L-methionine</keyword>
<protein>
    <recommendedName>
        <fullName evidence="4">Methyltransferase domain-containing protein</fullName>
    </recommendedName>
</protein>
<evidence type="ECO:0000313" key="6">
    <source>
        <dbReference type="Proteomes" id="UP000054248"/>
    </source>
</evidence>
<dbReference type="SUPFAM" id="SSF53335">
    <property type="entry name" value="S-adenosyl-L-methionine-dependent methyltransferases"/>
    <property type="match status" value="1"/>
</dbReference>
<dbReference type="InterPro" id="IPR029063">
    <property type="entry name" value="SAM-dependent_MTases_sf"/>
</dbReference>
<dbReference type="Pfam" id="PF13847">
    <property type="entry name" value="Methyltransf_31"/>
    <property type="match status" value="1"/>
</dbReference>